<organism evidence="1 2">
    <name type="scientific">Polyangium mundeleinium</name>
    <dbReference type="NCBI Taxonomy" id="2995306"/>
    <lineage>
        <taxon>Bacteria</taxon>
        <taxon>Pseudomonadati</taxon>
        <taxon>Myxococcota</taxon>
        <taxon>Polyangia</taxon>
        <taxon>Polyangiales</taxon>
        <taxon>Polyangiaceae</taxon>
        <taxon>Polyangium</taxon>
    </lineage>
</organism>
<evidence type="ECO:0000313" key="1">
    <source>
        <dbReference type="EMBL" id="MDC0750032.1"/>
    </source>
</evidence>
<dbReference type="RefSeq" id="WP_271930674.1">
    <property type="nucleotide sequence ID" value="NZ_JAQNDO010000001.1"/>
</dbReference>
<comment type="caution">
    <text evidence="1">The sequence shown here is derived from an EMBL/GenBank/DDBJ whole genome shotgun (WGS) entry which is preliminary data.</text>
</comment>
<reference evidence="1 2" key="1">
    <citation type="submission" date="2022-11" db="EMBL/GenBank/DDBJ databases">
        <title>Minimal conservation of predation-associated metabolite biosynthetic gene clusters underscores biosynthetic potential of Myxococcota including descriptions for ten novel species: Archangium lansinium sp. nov., Myxococcus landrumus sp. nov., Nannocystis bai.</title>
        <authorList>
            <person name="Ahearne A."/>
            <person name="Stevens C."/>
            <person name="Dowd S."/>
        </authorList>
    </citation>
    <scope>NUCLEOTIDE SEQUENCE [LARGE SCALE GENOMIC DNA]</scope>
    <source>
        <strain evidence="1 2">RJM3</strain>
    </source>
</reference>
<proteinExistence type="predicted"/>
<accession>A0ABT5F7E9</accession>
<keyword evidence="2" id="KW-1185">Reference proteome</keyword>
<dbReference type="Proteomes" id="UP001221411">
    <property type="component" value="Unassembled WGS sequence"/>
</dbReference>
<dbReference type="EMBL" id="JAQNDO010000001">
    <property type="protein sequence ID" value="MDC0750032.1"/>
    <property type="molecule type" value="Genomic_DNA"/>
</dbReference>
<evidence type="ECO:0000313" key="2">
    <source>
        <dbReference type="Proteomes" id="UP001221411"/>
    </source>
</evidence>
<evidence type="ECO:0008006" key="3">
    <source>
        <dbReference type="Google" id="ProtNLM"/>
    </source>
</evidence>
<gene>
    <name evidence="1" type="ORF">POL67_52385</name>
</gene>
<protein>
    <recommendedName>
        <fullName evidence="3">Lipoprotein</fullName>
    </recommendedName>
</protein>
<sequence>MALCLVACGGAEDPEAASAAQFSIFTGRLETADAVVGLAVSDRGIVEAYVCGGAATFATHSRWFVGALSSGSASLEAGGLRLDLTRKGETTDVTLTAQDGAVHATLAAQAGAGSRSALYESPADASCRWGVVMMDDGGAEPGIFGTWCDRTASMSGDPLDGPTEVFAQVTPVEPVDFRNTLLPVVAQTPTGEQSFEVRRIGAYRAAP</sequence>
<name>A0ABT5F7E9_9BACT</name>